<organism evidence="3 4">
    <name type="scientific">Colletotrichum navitas</name>
    <dbReference type="NCBI Taxonomy" id="681940"/>
    <lineage>
        <taxon>Eukaryota</taxon>
        <taxon>Fungi</taxon>
        <taxon>Dikarya</taxon>
        <taxon>Ascomycota</taxon>
        <taxon>Pezizomycotina</taxon>
        <taxon>Sordariomycetes</taxon>
        <taxon>Hypocreomycetidae</taxon>
        <taxon>Glomerellales</taxon>
        <taxon>Glomerellaceae</taxon>
        <taxon>Colletotrichum</taxon>
        <taxon>Colletotrichum graminicola species complex</taxon>
    </lineage>
</organism>
<feature type="region of interest" description="Disordered" evidence="1">
    <location>
        <begin position="58"/>
        <end position="137"/>
    </location>
</feature>
<dbReference type="EMBL" id="JAHLJV010000041">
    <property type="protein sequence ID" value="KAK1585750.1"/>
    <property type="molecule type" value="Genomic_DNA"/>
</dbReference>
<evidence type="ECO:0000313" key="4">
    <source>
        <dbReference type="Proteomes" id="UP001230504"/>
    </source>
</evidence>
<protein>
    <recommendedName>
        <fullName evidence="5">Secreted protein</fullName>
    </recommendedName>
</protein>
<reference evidence="3" key="1">
    <citation type="submission" date="2021-06" db="EMBL/GenBank/DDBJ databases">
        <title>Comparative genomics, transcriptomics and evolutionary studies reveal genomic signatures of adaptation to plant cell wall in hemibiotrophic fungi.</title>
        <authorList>
            <consortium name="DOE Joint Genome Institute"/>
            <person name="Baroncelli R."/>
            <person name="Diaz J.F."/>
            <person name="Benocci T."/>
            <person name="Peng M."/>
            <person name="Battaglia E."/>
            <person name="Haridas S."/>
            <person name="Andreopoulos W."/>
            <person name="Labutti K."/>
            <person name="Pangilinan J."/>
            <person name="Floch G.L."/>
            <person name="Makela M.R."/>
            <person name="Henrissat B."/>
            <person name="Grigoriev I.V."/>
            <person name="Crouch J.A."/>
            <person name="De Vries R.P."/>
            <person name="Sukno S.A."/>
            <person name="Thon M.R."/>
        </authorList>
    </citation>
    <scope>NUCLEOTIDE SEQUENCE</scope>
    <source>
        <strain evidence="3">CBS 125086</strain>
    </source>
</reference>
<evidence type="ECO:0008006" key="5">
    <source>
        <dbReference type="Google" id="ProtNLM"/>
    </source>
</evidence>
<feature type="compositionally biased region" description="Polar residues" evidence="1">
    <location>
        <begin position="120"/>
        <end position="137"/>
    </location>
</feature>
<dbReference type="Proteomes" id="UP001230504">
    <property type="component" value="Unassembled WGS sequence"/>
</dbReference>
<feature type="signal peptide" evidence="2">
    <location>
        <begin position="1"/>
        <end position="15"/>
    </location>
</feature>
<evidence type="ECO:0000313" key="3">
    <source>
        <dbReference type="EMBL" id="KAK1585750.1"/>
    </source>
</evidence>
<proteinExistence type="predicted"/>
<evidence type="ECO:0000256" key="2">
    <source>
        <dbReference type="SAM" id="SignalP"/>
    </source>
</evidence>
<dbReference type="AlphaFoldDB" id="A0AAD8PX17"/>
<name>A0AAD8PX17_9PEZI</name>
<keyword evidence="4" id="KW-1185">Reference proteome</keyword>
<sequence>MPLYLVSLFIPFCLSVCFHRRPRPASRTRLKGLRRSVRLPVCRWINIRPVRRLHPYHLYNHGPSVANRPKPRYHHSLFPSPTPHSRRTHSSGPASQRLHPPLSPIPRPPTRHDATWGIRPTSSALTSAQRHPCPTSR</sequence>
<feature type="chain" id="PRO_5042136803" description="Secreted protein" evidence="2">
    <location>
        <begin position="16"/>
        <end position="137"/>
    </location>
</feature>
<keyword evidence="2" id="KW-0732">Signal</keyword>
<evidence type="ECO:0000256" key="1">
    <source>
        <dbReference type="SAM" id="MobiDB-lite"/>
    </source>
</evidence>
<dbReference type="GeneID" id="85436167"/>
<comment type="caution">
    <text evidence="3">The sequence shown here is derived from an EMBL/GenBank/DDBJ whole genome shotgun (WGS) entry which is preliminary data.</text>
</comment>
<gene>
    <name evidence="3" type="ORF">LY79DRAFT_259720</name>
</gene>
<accession>A0AAD8PX17</accession>
<dbReference type="RefSeq" id="XP_060412746.1">
    <property type="nucleotide sequence ID" value="XM_060551927.1"/>
</dbReference>